<dbReference type="EMBL" id="FOSV01000005">
    <property type="protein sequence ID" value="SFK84903.1"/>
    <property type="molecule type" value="Genomic_DNA"/>
</dbReference>
<name>A0A1I4CVT0_9HYPH</name>
<dbReference type="PANTHER" id="PTHR43625:SF40">
    <property type="entry name" value="ALDO-KETO REDUCTASE YAKC [NADP(+)]"/>
    <property type="match status" value="1"/>
</dbReference>
<dbReference type="CDD" id="cd19088">
    <property type="entry name" value="AKR_AKR13B1"/>
    <property type="match status" value="1"/>
</dbReference>
<evidence type="ECO:0000313" key="3">
    <source>
        <dbReference type="EMBL" id="SFK84903.1"/>
    </source>
</evidence>
<evidence type="ECO:0000313" key="4">
    <source>
        <dbReference type="Proteomes" id="UP000198804"/>
    </source>
</evidence>
<dbReference type="SUPFAM" id="SSF51430">
    <property type="entry name" value="NAD(P)-linked oxidoreductase"/>
    <property type="match status" value="1"/>
</dbReference>
<reference evidence="4" key="1">
    <citation type="submission" date="2016-10" db="EMBL/GenBank/DDBJ databases">
        <authorList>
            <person name="Varghese N."/>
            <person name="Submissions S."/>
        </authorList>
    </citation>
    <scope>NUCLEOTIDE SEQUENCE [LARGE SCALE GENOMIC DNA]</scope>
    <source>
        <strain evidence="4">CGMCC 1.6474</strain>
    </source>
</reference>
<dbReference type="STRING" id="414703.SAMN04488125_10528"/>
<dbReference type="GO" id="GO:0016491">
    <property type="term" value="F:oxidoreductase activity"/>
    <property type="evidence" value="ECO:0007669"/>
    <property type="project" value="UniProtKB-KW"/>
</dbReference>
<dbReference type="PANTHER" id="PTHR43625">
    <property type="entry name" value="AFLATOXIN B1 ALDEHYDE REDUCTASE"/>
    <property type="match status" value="1"/>
</dbReference>
<sequence length="302" mass="32359">MRRGMRRGTTHGTTSVTASGTFAIGGDLTVNRLGFGAMRITGSGIWGDPPDRGKALATLRAVPGHGIDLIDTADSYGPFVSEELIREALHPYDGLVIATKGGLTRHGPDIWRPVGNPDYLRQCVLMSLRRLGVERIDLWQLHRIGPDCPREAQFAAIARMREEGLIRHVGLSEVSVEEIEAAQRFFPVATVQNRYNLVDRTSEAVLAHCEADGIGFIPWAPLDKGALAGPASALSTIAGSHGVGAGAVALAWLLRRSPVMLPIPGTGDPDHLAQNAAGAEVRLSADEFEALDREGRAAWNAR</sequence>
<evidence type="ECO:0000256" key="1">
    <source>
        <dbReference type="ARBA" id="ARBA00023002"/>
    </source>
</evidence>
<dbReference type="GO" id="GO:0005737">
    <property type="term" value="C:cytoplasm"/>
    <property type="evidence" value="ECO:0007669"/>
    <property type="project" value="TreeGrafter"/>
</dbReference>
<accession>A0A1I4CVT0</accession>
<dbReference type="Proteomes" id="UP000198804">
    <property type="component" value="Unassembled WGS sequence"/>
</dbReference>
<dbReference type="AlphaFoldDB" id="A0A1I4CVT0"/>
<feature type="domain" description="NADP-dependent oxidoreductase" evidence="2">
    <location>
        <begin position="32"/>
        <end position="292"/>
    </location>
</feature>
<protein>
    <submittedName>
        <fullName evidence="3">Predicted oxidoreductase</fullName>
    </submittedName>
</protein>
<dbReference type="Gene3D" id="3.20.20.100">
    <property type="entry name" value="NADP-dependent oxidoreductase domain"/>
    <property type="match status" value="1"/>
</dbReference>
<organism evidence="3 4">
    <name type="scientific">Methylorubrum salsuginis</name>
    <dbReference type="NCBI Taxonomy" id="414703"/>
    <lineage>
        <taxon>Bacteria</taxon>
        <taxon>Pseudomonadati</taxon>
        <taxon>Pseudomonadota</taxon>
        <taxon>Alphaproteobacteria</taxon>
        <taxon>Hyphomicrobiales</taxon>
        <taxon>Methylobacteriaceae</taxon>
        <taxon>Methylorubrum</taxon>
    </lineage>
</organism>
<gene>
    <name evidence="3" type="ORF">SAMN04488125_10528</name>
</gene>
<dbReference type="InterPro" id="IPR023210">
    <property type="entry name" value="NADP_OxRdtase_dom"/>
</dbReference>
<dbReference type="InterPro" id="IPR036812">
    <property type="entry name" value="NAD(P)_OxRdtase_dom_sf"/>
</dbReference>
<dbReference type="InterPro" id="IPR050791">
    <property type="entry name" value="Aldo-Keto_reductase"/>
</dbReference>
<keyword evidence="1" id="KW-0560">Oxidoreductase</keyword>
<dbReference type="Pfam" id="PF00248">
    <property type="entry name" value="Aldo_ket_red"/>
    <property type="match status" value="1"/>
</dbReference>
<evidence type="ECO:0000259" key="2">
    <source>
        <dbReference type="Pfam" id="PF00248"/>
    </source>
</evidence>
<proteinExistence type="predicted"/>
<keyword evidence="4" id="KW-1185">Reference proteome</keyword>